<dbReference type="Proteomes" id="UP000801864">
    <property type="component" value="Unassembled WGS sequence"/>
</dbReference>
<gene>
    <name evidence="2" type="ORF">CFAM422_006911</name>
</gene>
<name>A0A9P4XED0_9HYPO</name>
<evidence type="ECO:0000313" key="2">
    <source>
        <dbReference type="EMBL" id="KAF3069998.1"/>
    </source>
</evidence>
<keyword evidence="3" id="KW-1185">Reference proteome</keyword>
<reference evidence="2 3" key="1">
    <citation type="submission" date="2018-06" db="EMBL/GenBank/DDBJ databases">
        <title>Genome analysis of cellulolytic fungus Trichoderma lentiforme CFAM-422.</title>
        <authorList>
            <person name="Steindorff A.S."/>
            <person name="Formighieri E.F."/>
            <person name="Midorikawa G.E.O."/>
            <person name="Tamietti M.S."/>
            <person name="Ramos E.Z."/>
            <person name="Silva A.S."/>
            <person name="Bon E.P.S."/>
            <person name="Mendes T.D."/>
            <person name="Damaso M.C.T."/>
            <person name="Favaro L.C.L."/>
        </authorList>
    </citation>
    <scope>NUCLEOTIDE SEQUENCE [LARGE SCALE GENOMIC DNA]</scope>
    <source>
        <strain evidence="2 3">CFAM-422</strain>
    </source>
</reference>
<evidence type="ECO:0000313" key="3">
    <source>
        <dbReference type="Proteomes" id="UP000801864"/>
    </source>
</evidence>
<accession>A0A9P4XED0</accession>
<proteinExistence type="predicted"/>
<comment type="caution">
    <text evidence="2">The sequence shown here is derived from an EMBL/GenBank/DDBJ whole genome shotgun (WGS) entry which is preliminary data.</text>
</comment>
<protein>
    <submittedName>
        <fullName evidence="2">Uncharacterized protein</fullName>
    </submittedName>
</protein>
<dbReference type="AlphaFoldDB" id="A0A9P4XED0"/>
<organism evidence="2 3">
    <name type="scientific">Trichoderma lentiforme</name>
    <dbReference type="NCBI Taxonomy" id="1567552"/>
    <lineage>
        <taxon>Eukaryota</taxon>
        <taxon>Fungi</taxon>
        <taxon>Dikarya</taxon>
        <taxon>Ascomycota</taxon>
        <taxon>Pezizomycotina</taxon>
        <taxon>Sordariomycetes</taxon>
        <taxon>Hypocreomycetidae</taxon>
        <taxon>Hypocreales</taxon>
        <taxon>Hypocreaceae</taxon>
        <taxon>Trichoderma</taxon>
    </lineage>
</organism>
<sequence length="208" mass="22848">MLGRIPWSSRAGIENSPEWNRQMQRRFMESRPSQDAKAGGQASTAESADPVGSSLAAKTPDSELRNGPAITPARSRVQDFCGFISSGIAFASSFYTLSDLEYTCEQLEPAAESLPPPTAVDPRYLHHLAFPQCRPRSATEGRIEADFNGNAASQHRLIGSSRQPTLPQNRQGCEKSHSTKALVWYRRKANRLELPGTVRSTEYGVQAV</sequence>
<evidence type="ECO:0000256" key="1">
    <source>
        <dbReference type="SAM" id="MobiDB-lite"/>
    </source>
</evidence>
<dbReference type="EMBL" id="QLNT01000011">
    <property type="protein sequence ID" value="KAF3069998.1"/>
    <property type="molecule type" value="Genomic_DNA"/>
</dbReference>
<feature type="region of interest" description="Disordered" evidence="1">
    <location>
        <begin position="1"/>
        <end position="70"/>
    </location>
</feature>